<organism evidence="1">
    <name type="scientific">Vibrio vulnificus</name>
    <dbReference type="NCBI Taxonomy" id="672"/>
    <lineage>
        <taxon>Bacteria</taxon>
        <taxon>Pseudomonadati</taxon>
        <taxon>Pseudomonadota</taxon>
        <taxon>Gammaproteobacteria</taxon>
        <taxon>Vibrionales</taxon>
        <taxon>Vibrionaceae</taxon>
        <taxon>Vibrio</taxon>
    </lineage>
</organism>
<proteinExistence type="predicted"/>
<dbReference type="AlphaFoldDB" id="A0A8H9MYB3"/>
<dbReference type="Proteomes" id="UP000863257">
    <property type="component" value="Unassembled WGS sequence"/>
</dbReference>
<dbReference type="EMBL" id="DACRBY010000001">
    <property type="protein sequence ID" value="HAS8538333.1"/>
    <property type="molecule type" value="Genomic_DNA"/>
</dbReference>
<protein>
    <submittedName>
        <fullName evidence="1">Uncharacterized protein</fullName>
    </submittedName>
</protein>
<reference evidence="1" key="2">
    <citation type="submission" date="2019-01" db="EMBL/GenBank/DDBJ databases">
        <authorList>
            <consortium name="NCBI Pathogen Detection Project"/>
        </authorList>
    </citation>
    <scope>NUCLEOTIDE SEQUENCE</scope>
    <source>
        <strain evidence="1">BCW_3452</strain>
    </source>
</reference>
<accession>A0A8H9MYB3</accession>
<comment type="caution">
    <text evidence="1">The sequence shown here is derived from an EMBL/GenBank/DDBJ whole genome shotgun (WGS) entry which is preliminary data.</text>
</comment>
<evidence type="ECO:0000313" key="1">
    <source>
        <dbReference type="EMBL" id="HAS8538333.1"/>
    </source>
</evidence>
<reference evidence="1" key="1">
    <citation type="journal article" date="2018" name="Genome Biol.">
        <title>SKESA: strategic k-mer extension for scrupulous assemblies.</title>
        <authorList>
            <person name="Souvorov A."/>
            <person name="Agarwala R."/>
            <person name="Lipman D.J."/>
        </authorList>
    </citation>
    <scope>NUCLEOTIDE SEQUENCE</scope>
    <source>
        <strain evidence="1">BCW_3452</strain>
    </source>
</reference>
<sequence>MMKHHAFDENQNILTFDEPIDFVKWMAEQESGGHYDRTLRIDYFSNDEMSISTVLLQQSFKDEGPTFETMIHIVTDRTEVSQSRYILRYKDIDEARTSHEILVNSTFVVTTDKTVERSTVENLTVINDKEALEEIEALAGEFNFLLRGQTIYKFSQ</sequence>
<gene>
    <name evidence="1" type="ORF">I7730_00775</name>
</gene>
<name>A0A8H9MYB3_VIBVL</name>